<protein>
    <submittedName>
        <fullName evidence="4">DUF4398 domain-containing protein</fullName>
    </submittedName>
</protein>
<sequence length="133" mass="14157">MNLPPQPTHRTTALRLLGACAGLLLLGACASPEPPSQALQAAESAISNAERARVADYAAPELGVARDKLLAANNAVKLDEMLLAERLAQQSRAEAELALARSQAAKAKVVNDEMRKSTDSLKQEMQRNTGVQQ</sequence>
<feature type="chain" id="PRO_5030764960" evidence="2">
    <location>
        <begin position="31"/>
        <end position="133"/>
    </location>
</feature>
<feature type="compositionally biased region" description="Basic and acidic residues" evidence="1">
    <location>
        <begin position="109"/>
        <end position="125"/>
    </location>
</feature>
<dbReference type="Proteomes" id="UP000581189">
    <property type="component" value="Unassembled WGS sequence"/>
</dbReference>
<feature type="region of interest" description="Disordered" evidence="1">
    <location>
        <begin position="108"/>
        <end position="133"/>
    </location>
</feature>
<feature type="domain" description="DUF4398" evidence="3">
    <location>
        <begin position="38"/>
        <end position="108"/>
    </location>
</feature>
<evidence type="ECO:0000313" key="5">
    <source>
        <dbReference type="Proteomes" id="UP000581189"/>
    </source>
</evidence>
<keyword evidence="2" id="KW-0732">Signal</keyword>
<proteinExistence type="predicted"/>
<gene>
    <name evidence="4" type="ORF">H3H45_18570</name>
</gene>
<dbReference type="InterPro" id="IPR025511">
    <property type="entry name" value="DUF4398"/>
</dbReference>
<dbReference type="AlphaFoldDB" id="A0A7W4DES1"/>
<dbReference type="EMBL" id="JACJFN010000005">
    <property type="protein sequence ID" value="MBB1521252.1"/>
    <property type="molecule type" value="Genomic_DNA"/>
</dbReference>
<evidence type="ECO:0000256" key="1">
    <source>
        <dbReference type="SAM" id="MobiDB-lite"/>
    </source>
</evidence>
<keyword evidence="5" id="KW-1185">Reference proteome</keyword>
<comment type="caution">
    <text evidence="4">The sequence shown here is derived from an EMBL/GenBank/DDBJ whole genome shotgun (WGS) entry which is preliminary data.</text>
</comment>
<reference evidence="4 5" key="1">
    <citation type="submission" date="2020-08" db="EMBL/GenBank/DDBJ databases">
        <authorList>
            <person name="Kim C.M."/>
        </authorList>
    </citation>
    <scope>NUCLEOTIDE SEQUENCE [LARGE SCALE GENOMIC DNA]</scope>
    <source>
        <strain evidence="4 5">SR9</strain>
    </source>
</reference>
<feature type="signal peptide" evidence="2">
    <location>
        <begin position="1"/>
        <end position="30"/>
    </location>
</feature>
<accession>A0A7W4DES1</accession>
<dbReference type="Gene3D" id="1.20.1270.390">
    <property type="match status" value="1"/>
</dbReference>
<name>A0A7W4DES1_9GAMM</name>
<dbReference type="RefSeq" id="WP_182835185.1">
    <property type="nucleotide sequence ID" value="NZ_JACJFN010000005.1"/>
</dbReference>
<evidence type="ECO:0000259" key="3">
    <source>
        <dbReference type="Pfam" id="PF14346"/>
    </source>
</evidence>
<dbReference type="Pfam" id="PF14346">
    <property type="entry name" value="DUF4398"/>
    <property type="match status" value="1"/>
</dbReference>
<evidence type="ECO:0000256" key="2">
    <source>
        <dbReference type="SAM" id="SignalP"/>
    </source>
</evidence>
<organism evidence="4 5">
    <name type="scientific">Aquipseudomonas guryensis</name>
    <dbReference type="NCBI Taxonomy" id="2759165"/>
    <lineage>
        <taxon>Bacteria</taxon>
        <taxon>Pseudomonadati</taxon>
        <taxon>Pseudomonadota</taxon>
        <taxon>Gammaproteobacteria</taxon>
        <taxon>Pseudomonadales</taxon>
        <taxon>Pseudomonadaceae</taxon>
        <taxon>Aquipseudomonas</taxon>
    </lineage>
</organism>
<evidence type="ECO:0000313" key="4">
    <source>
        <dbReference type="EMBL" id="MBB1521252.1"/>
    </source>
</evidence>